<evidence type="ECO:0000313" key="7">
    <source>
        <dbReference type="EMBL" id="CAB4754063.1"/>
    </source>
</evidence>
<feature type="transmembrane region" description="Helical" evidence="6">
    <location>
        <begin position="65"/>
        <end position="91"/>
    </location>
</feature>
<organism evidence="7">
    <name type="scientific">freshwater metagenome</name>
    <dbReference type="NCBI Taxonomy" id="449393"/>
    <lineage>
        <taxon>unclassified sequences</taxon>
        <taxon>metagenomes</taxon>
        <taxon>ecological metagenomes</taxon>
    </lineage>
</organism>
<accession>A0A6J6U649</accession>
<dbReference type="GO" id="GO:0022857">
    <property type="term" value="F:transmembrane transporter activity"/>
    <property type="evidence" value="ECO:0007669"/>
    <property type="project" value="InterPro"/>
</dbReference>
<dbReference type="GO" id="GO:0005886">
    <property type="term" value="C:plasma membrane"/>
    <property type="evidence" value="ECO:0007669"/>
    <property type="project" value="UniProtKB-SubCell"/>
</dbReference>
<dbReference type="Pfam" id="PF02653">
    <property type="entry name" value="BPD_transp_2"/>
    <property type="match status" value="1"/>
</dbReference>
<dbReference type="PANTHER" id="PTHR32196:SF72">
    <property type="entry name" value="RIBOSE IMPORT PERMEASE PROTEIN RBSC"/>
    <property type="match status" value="1"/>
</dbReference>
<evidence type="ECO:0000256" key="6">
    <source>
        <dbReference type="SAM" id="Phobius"/>
    </source>
</evidence>
<keyword evidence="2" id="KW-1003">Cell membrane</keyword>
<feature type="transmembrane region" description="Helical" evidence="6">
    <location>
        <begin position="20"/>
        <end position="44"/>
    </location>
</feature>
<comment type="subcellular location">
    <subcellularLocation>
        <location evidence="1">Cell membrane</location>
        <topology evidence="1">Multi-pass membrane protein</topology>
    </subcellularLocation>
</comment>
<keyword evidence="5 6" id="KW-0472">Membrane</keyword>
<keyword evidence="3 6" id="KW-0812">Transmembrane</keyword>
<proteinExistence type="predicted"/>
<gene>
    <name evidence="7" type="ORF">UFOPK2842_00541</name>
</gene>
<protein>
    <submittedName>
        <fullName evidence="7">Unannotated protein</fullName>
    </submittedName>
</protein>
<feature type="transmembrane region" description="Helical" evidence="6">
    <location>
        <begin position="248"/>
        <end position="270"/>
    </location>
</feature>
<feature type="transmembrane region" description="Helical" evidence="6">
    <location>
        <begin position="130"/>
        <end position="151"/>
    </location>
</feature>
<dbReference type="AlphaFoldDB" id="A0A6J6U649"/>
<evidence type="ECO:0000256" key="4">
    <source>
        <dbReference type="ARBA" id="ARBA00022989"/>
    </source>
</evidence>
<feature type="transmembrane region" description="Helical" evidence="6">
    <location>
        <begin position="97"/>
        <end position="118"/>
    </location>
</feature>
<dbReference type="InterPro" id="IPR001851">
    <property type="entry name" value="ABC_transp_permease"/>
</dbReference>
<keyword evidence="4 6" id="KW-1133">Transmembrane helix</keyword>
<sequence length="328" mass="34339">MLRNTSGYLKDRVLEVYRTYGILIALIILIVIVTIGNQSFLNFVNLMNISSQWAPTGIMAVGMTLVILTGGFDLSVGAIYSLSAVMAASIGRSHNPLIAFSAAILIGIFFGSINGALVTLAKVNPFITTLGTSFAISGIAMVLTGNLAFVVENPAFSILGANRWHGIPYTGVLLVSILIAGGIVLKYTTYGRKIYAVGGNTEASRLAGVRTRRMVASTYIISGACSGLAGVFTASQLSSAQPNLNPDIVFNVITAVVVGGTSLAGGYGAMWRTAVGIGILATLQNGFNLLNVSPYYQTIIKGVIIVGALAVDNYTQSVARKSIKSISK</sequence>
<dbReference type="PANTHER" id="PTHR32196">
    <property type="entry name" value="ABC TRANSPORTER PERMEASE PROTEIN YPHD-RELATED-RELATED"/>
    <property type="match status" value="1"/>
</dbReference>
<evidence type="ECO:0000256" key="3">
    <source>
        <dbReference type="ARBA" id="ARBA00022692"/>
    </source>
</evidence>
<dbReference type="EMBL" id="CAEZZI010000039">
    <property type="protein sequence ID" value="CAB4754063.1"/>
    <property type="molecule type" value="Genomic_DNA"/>
</dbReference>
<dbReference type="CDD" id="cd06579">
    <property type="entry name" value="TM_PBP1_transp_AraH_like"/>
    <property type="match status" value="1"/>
</dbReference>
<evidence type="ECO:0000256" key="2">
    <source>
        <dbReference type="ARBA" id="ARBA00022475"/>
    </source>
</evidence>
<evidence type="ECO:0000256" key="1">
    <source>
        <dbReference type="ARBA" id="ARBA00004651"/>
    </source>
</evidence>
<feature type="transmembrane region" description="Helical" evidence="6">
    <location>
        <begin position="214"/>
        <end position="236"/>
    </location>
</feature>
<evidence type="ECO:0000256" key="5">
    <source>
        <dbReference type="ARBA" id="ARBA00023136"/>
    </source>
</evidence>
<feature type="transmembrane region" description="Helical" evidence="6">
    <location>
        <begin position="166"/>
        <end position="185"/>
    </location>
</feature>
<name>A0A6J6U649_9ZZZZ</name>
<reference evidence="7" key="1">
    <citation type="submission" date="2020-05" db="EMBL/GenBank/DDBJ databases">
        <authorList>
            <person name="Chiriac C."/>
            <person name="Salcher M."/>
            <person name="Ghai R."/>
            <person name="Kavagutti S V."/>
        </authorList>
    </citation>
    <scope>NUCLEOTIDE SEQUENCE</scope>
</reference>